<dbReference type="OMA" id="YWALSET"/>
<name>H3H0B3_PHYRM</name>
<dbReference type="VEuPathDB" id="FungiDB:KRP23_3160"/>
<reference evidence="1" key="2">
    <citation type="submission" date="2015-06" db="UniProtKB">
        <authorList>
            <consortium name="EnsemblProtists"/>
        </authorList>
    </citation>
    <scope>IDENTIFICATION</scope>
    <source>
        <strain evidence="1">Pr102</strain>
    </source>
</reference>
<sequence>MAVKTTYWAQMQKSDDFVKKALKLDGLAEGAVKASPKYKDYQKYLYKAEGVKMDNWALDEVNPTTIWNRLGLGGMSAAQREKSPALKNYVRYANKYDSKGVG</sequence>
<evidence type="ECO:0000313" key="2">
    <source>
        <dbReference type="Proteomes" id="UP000005238"/>
    </source>
</evidence>
<accession>H3H0B3</accession>
<dbReference type="EnsemblProtists" id="Phyra83584">
    <property type="protein sequence ID" value="Phyra83584"/>
    <property type="gene ID" value="Phyra83584"/>
</dbReference>
<evidence type="ECO:0000313" key="1">
    <source>
        <dbReference type="EnsemblProtists" id="Phyra83584"/>
    </source>
</evidence>
<dbReference type="Proteomes" id="UP000005238">
    <property type="component" value="Unassembled WGS sequence"/>
</dbReference>
<dbReference type="AlphaFoldDB" id="H3H0B3"/>
<dbReference type="VEuPathDB" id="FungiDB:KRP22_10584"/>
<reference evidence="2" key="1">
    <citation type="journal article" date="2006" name="Science">
        <title>Phytophthora genome sequences uncover evolutionary origins and mechanisms of pathogenesis.</title>
        <authorList>
            <person name="Tyler B.M."/>
            <person name="Tripathy S."/>
            <person name="Zhang X."/>
            <person name="Dehal P."/>
            <person name="Jiang R.H."/>
            <person name="Aerts A."/>
            <person name="Arredondo F.D."/>
            <person name="Baxter L."/>
            <person name="Bensasson D."/>
            <person name="Beynon J.L."/>
            <person name="Chapman J."/>
            <person name="Damasceno C.M."/>
            <person name="Dorrance A.E."/>
            <person name="Dou D."/>
            <person name="Dickerman A.W."/>
            <person name="Dubchak I.L."/>
            <person name="Garbelotto M."/>
            <person name="Gijzen M."/>
            <person name="Gordon S.G."/>
            <person name="Govers F."/>
            <person name="Grunwald N.J."/>
            <person name="Huang W."/>
            <person name="Ivors K.L."/>
            <person name="Jones R.W."/>
            <person name="Kamoun S."/>
            <person name="Krampis K."/>
            <person name="Lamour K.H."/>
            <person name="Lee M.K."/>
            <person name="McDonald W.H."/>
            <person name="Medina M."/>
            <person name="Meijer H.J."/>
            <person name="Nordberg E.K."/>
            <person name="Maclean D.J."/>
            <person name="Ospina-Giraldo M.D."/>
            <person name="Morris P.F."/>
            <person name="Phuntumart V."/>
            <person name="Putnam N.H."/>
            <person name="Rash S."/>
            <person name="Rose J.K."/>
            <person name="Sakihama Y."/>
            <person name="Salamov A.A."/>
            <person name="Savidor A."/>
            <person name="Scheuring C.F."/>
            <person name="Smith B.M."/>
            <person name="Sobral B.W."/>
            <person name="Terry A."/>
            <person name="Torto-Alalibo T.A."/>
            <person name="Win J."/>
            <person name="Xu Z."/>
            <person name="Zhang H."/>
            <person name="Grigoriev I.V."/>
            <person name="Rokhsar D.S."/>
            <person name="Boore J.L."/>
        </authorList>
    </citation>
    <scope>NUCLEOTIDE SEQUENCE [LARGE SCALE GENOMIC DNA]</scope>
    <source>
        <strain evidence="2">Pr102</strain>
    </source>
</reference>
<protein>
    <recommendedName>
        <fullName evidence="3">RxLR effector protein</fullName>
    </recommendedName>
</protein>
<proteinExistence type="predicted"/>
<organism evidence="1 2">
    <name type="scientific">Phytophthora ramorum</name>
    <name type="common">Sudden oak death agent</name>
    <dbReference type="NCBI Taxonomy" id="164328"/>
    <lineage>
        <taxon>Eukaryota</taxon>
        <taxon>Sar</taxon>
        <taxon>Stramenopiles</taxon>
        <taxon>Oomycota</taxon>
        <taxon>Peronosporomycetes</taxon>
        <taxon>Peronosporales</taxon>
        <taxon>Peronosporaceae</taxon>
        <taxon>Phytophthora</taxon>
    </lineage>
</organism>
<dbReference type="eggNOG" id="ENOG502RGQP">
    <property type="taxonomic scope" value="Eukaryota"/>
</dbReference>
<dbReference type="EMBL" id="DS566088">
    <property type="status" value="NOT_ANNOTATED_CDS"/>
    <property type="molecule type" value="Genomic_DNA"/>
</dbReference>
<dbReference type="InParanoid" id="H3H0B3"/>
<dbReference type="HOGENOM" id="CLU_2283039_0_0_1"/>
<keyword evidence="2" id="KW-1185">Reference proteome</keyword>
<evidence type="ECO:0008006" key="3">
    <source>
        <dbReference type="Google" id="ProtNLM"/>
    </source>
</evidence>